<dbReference type="InterPro" id="IPR011075">
    <property type="entry name" value="TetR_C"/>
</dbReference>
<keyword evidence="7" id="KW-1185">Reference proteome</keyword>
<evidence type="ECO:0000256" key="1">
    <source>
        <dbReference type="ARBA" id="ARBA00023015"/>
    </source>
</evidence>
<dbReference type="RefSeq" id="WP_380830194.1">
    <property type="nucleotide sequence ID" value="NZ_JBHTCG010000026.1"/>
</dbReference>
<dbReference type="InterPro" id="IPR009057">
    <property type="entry name" value="Homeodomain-like_sf"/>
</dbReference>
<protein>
    <submittedName>
        <fullName evidence="6">TetR/AcrR family transcriptional regulator</fullName>
    </submittedName>
</protein>
<dbReference type="Gene3D" id="1.10.357.10">
    <property type="entry name" value="Tetracycline Repressor, domain 2"/>
    <property type="match status" value="1"/>
</dbReference>
<dbReference type="Pfam" id="PF00440">
    <property type="entry name" value="TetR_N"/>
    <property type="match status" value="1"/>
</dbReference>
<dbReference type="PANTHER" id="PTHR47506:SF3">
    <property type="entry name" value="HTH-TYPE TRANSCRIPTIONAL REGULATOR LMRA"/>
    <property type="match status" value="1"/>
</dbReference>
<evidence type="ECO:0000259" key="4">
    <source>
        <dbReference type="Pfam" id="PF00440"/>
    </source>
</evidence>
<keyword evidence="3" id="KW-0804">Transcription</keyword>
<feature type="domain" description="HTH tetR-type" evidence="4">
    <location>
        <begin position="26"/>
        <end position="73"/>
    </location>
</feature>
<reference evidence="7" key="1">
    <citation type="journal article" date="2019" name="Int. J. Syst. Evol. Microbiol.">
        <title>The Global Catalogue of Microorganisms (GCM) 10K type strain sequencing project: providing services to taxonomists for standard genome sequencing and annotation.</title>
        <authorList>
            <consortium name="The Broad Institute Genomics Platform"/>
            <consortium name="The Broad Institute Genome Sequencing Center for Infectious Disease"/>
            <person name="Wu L."/>
            <person name="Ma J."/>
        </authorList>
    </citation>
    <scope>NUCLEOTIDE SEQUENCE [LARGE SCALE GENOMIC DNA]</scope>
    <source>
        <strain evidence="7">CECT 7649</strain>
    </source>
</reference>
<evidence type="ECO:0000259" key="5">
    <source>
        <dbReference type="Pfam" id="PF16925"/>
    </source>
</evidence>
<evidence type="ECO:0000313" key="7">
    <source>
        <dbReference type="Proteomes" id="UP001596496"/>
    </source>
</evidence>
<gene>
    <name evidence="6" type="ORF">ACFQSB_29875</name>
</gene>
<dbReference type="Proteomes" id="UP001596496">
    <property type="component" value="Unassembled WGS sequence"/>
</dbReference>
<sequence>MSRGSPAVQRAERALTAKGTATRARIIHGAVELVRERGPANVGLDDIRAVTATSKSQLFHYFPDGKADLLLAVAAYEAEQVLADQQPMLGDLTTWEKWEAWRTRVVEKYDAQRRRCPLSALTAQLGLSNPATRTIVTGMYDRWHAQLADGVQALKDSGEIAPSVDAGRAATTILTTVCGGATLLQATDDLSYLETGLADVLDGLRRPEPTGSPR</sequence>
<dbReference type="SUPFAM" id="SSF46689">
    <property type="entry name" value="Homeodomain-like"/>
    <property type="match status" value="1"/>
</dbReference>
<keyword evidence="1" id="KW-0805">Transcription regulation</keyword>
<organism evidence="6 7">
    <name type="scientific">Sphaerisporangium rhizosphaerae</name>
    <dbReference type="NCBI Taxonomy" id="2269375"/>
    <lineage>
        <taxon>Bacteria</taxon>
        <taxon>Bacillati</taxon>
        <taxon>Actinomycetota</taxon>
        <taxon>Actinomycetes</taxon>
        <taxon>Streptosporangiales</taxon>
        <taxon>Streptosporangiaceae</taxon>
        <taxon>Sphaerisporangium</taxon>
    </lineage>
</organism>
<dbReference type="InterPro" id="IPR036271">
    <property type="entry name" value="Tet_transcr_reg_TetR-rel_C_sf"/>
</dbReference>
<accession>A0ABW2PDZ3</accession>
<dbReference type="Pfam" id="PF16925">
    <property type="entry name" value="TetR_C_13"/>
    <property type="match status" value="1"/>
</dbReference>
<dbReference type="InterPro" id="IPR001647">
    <property type="entry name" value="HTH_TetR"/>
</dbReference>
<dbReference type="SUPFAM" id="SSF48498">
    <property type="entry name" value="Tetracyclin repressor-like, C-terminal domain"/>
    <property type="match status" value="1"/>
</dbReference>
<name>A0ABW2PDZ3_9ACTN</name>
<comment type="caution">
    <text evidence="6">The sequence shown here is derived from an EMBL/GenBank/DDBJ whole genome shotgun (WGS) entry which is preliminary data.</text>
</comment>
<dbReference type="EMBL" id="JBHTCG010000026">
    <property type="protein sequence ID" value="MFC7386450.1"/>
    <property type="molecule type" value="Genomic_DNA"/>
</dbReference>
<feature type="domain" description="Tetracyclin repressor-like C-terminal" evidence="5">
    <location>
        <begin position="110"/>
        <end position="195"/>
    </location>
</feature>
<keyword evidence="2" id="KW-0238">DNA-binding</keyword>
<evidence type="ECO:0000256" key="3">
    <source>
        <dbReference type="ARBA" id="ARBA00023163"/>
    </source>
</evidence>
<proteinExistence type="predicted"/>
<dbReference type="PANTHER" id="PTHR47506">
    <property type="entry name" value="TRANSCRIPTIONAL REGULATORY PROTEIN"/>
    <property type="match status" value="1"/>
</dbReference>
<evidence type="ECO:0000313" key="6">
    <source>
        <dbReference type="EMBL" id="MFC7386450.1"/>
    </source>
</evidence>
<evidence type="ECO:0000256" key="2">
    <source>
        <dbReference type="ARBA" id="ARBA00023125"/>
    </source>
</evidence>